<name>A0A644WA60_9ZZZZ</name>
<organism evidence="1">
    <name type="scientific">bioreactor metagenome</name>
    <dbReference type="NCBI Taxonomy" id="1076179"/>
    <lineage>
        <taxon>unclassified sequences</taxon>
        <taxon>metagenomes</taxon>
        <taxon>ecological metagenomes</taxon>
    </lineage>
</organism>
<reference evidence="1" key="1">
    <citation type="submission" date="2019-08" db="EMBL/GenBank/DDBJ databases">
        <authorList>
            <person name="Kucharzyk K."/>
            <person name="Murdoch R.W."/>
            <person name="Higgins S."/>
            <person name="Loffler F."/>
        </authorList>
    </citation>
    <scope>NUCLEOTIDE SEQUENCE</scope>
</reference>
<dbReference type="InterPro" id="IPR010181">
    <property type="entry name" value="CGCAxxGCC_motif"/>
</dbReference>
<proteinExistence type="predicted"/>
<evidence type="ECO:0008006" key="2">
    <source>
        <dbReference type="Google" id="ProtNLM"/>
    </source>
</evidence>
<dbReference type="NCBIfam" id="TIGR01909">
    <property type="entry name" value="C_GCAxxG_C_C"/>
    <property type="match status" value="1"/>
</dbReference>
<protein>
    <recommendedName>
        <fullName evidence="2">C_GCAxxG_C_C family protein</fullName>
    </recommendedName>
</protein>
<dbReference type="AlphaFoldDB" id="A0A644WA60"/>
<accession>A0A644WA60</accession>
<sequence>MENIESVKKVAFDLARFYENNYGCCSQCVLAAIKNTVGSNISDDVFKSCTGLGAGLAGAGYACGALTGGIMALSCFVGRDIENFPDPDGIRFKTFKLARRLVERFEKEYGENGGDCSAIQTKLMGRSYDILNGERDEFISAGGHDDVCPVVCGKAAEWVVEMLNEEGLI</sequence>
<dbReference type="Pfam" id="PF09719">
    <property type="entry name" value="C_GCAxxG_C_C"/>
    <property type="match status" value="1"/>
</dbReference>
<comment type="caution">
    <text evidence="1">The sequence shown here is derived from an EMBL/GenBank/DDBJ whole genome shotgun (WGS) entry which is preliminary data.</text>
</comment>
<dbReference type="EMBL" id="VSSQ01000732">
    <property type="protein sequence ID" value="MPM00469.1"/>
    <property type="molecule type" value="Genomic_DNA"/>
</dbReference>
<gene>
    <name evidence="1" type="ORF">SDC9_46695</name>
</gene>
<evidence type="ECO:0000313" key="1">
    <source>
        <dbReference type="EMBL" id="MPM00469.1"/>
    </source>
</evidence>